<dbReference type="Proteomes" id="UP001054837">
    <property type="component" value="Unassembled WGS sequence"/>
</dbReference>
<comment type="caution">
    <text evidence="3">The sequence shown here is derived from an EMBL/GenBank/DDBJ whole genome shotgun (WGS) entry which is preliminary data.</text>
</comment>
<name>A0AAV4QVV1_9ARAC</name>
<feature type="region of interest" description="Disordered" evidence="1">
    <location>
        <begin position="1"/>
        <end position="112"/>
    </location>
</feature>
<feature type="compositionally biased region" description="Basic residues" evidence="1">
    <location>
        <begin position="1"/>
        <end position="11"/>
    </location>
</feature>
<accession>A0AAV4QVV1</accession>
<keyword evidence="2" id="KW-0812">Transmembrane</keyword>
<dbReference type="EMBL" id="BPLQ01005223">
    <property type="protein sequence ID" value="GIY13375.1"/>
    <property type="molecule type" value="Genomic_DNA"/>
</dbReference>
<gene>
    <name evidence="3" type="ORF">CDAR_485631</name>
</gene>
<evidence type="ECO:0000256" key="2">
    <source>
        <dbReference type="SAM" id="Phobius"/>
    </source>
</evidence>
<feature type="compositionally biased region" description="Low complexity" evidence="1">
    <location>
        <begin position="17"/>
        <end position="27"/>
    </location>
</feature>
<sequence length="145" mass="16785">MSHKIQKKKHINFNFYISTSISPSRKPTTPPPSTPSKIIPPNDIPDALRMTPATSPHEQEGEKQTLKRKSKRARNKPNKKRRAWNSKQPPHRNQEHTSRSDDAHPHLKRAPTSTEIDFRDSIISFHYFSSLLLFFHYFAEGGLCM</sequence>
<feature type="transmembrane region" description="Helical" evidence="2">
    <location>
        <begin position="122"/>
        <end position="139"/>
    </location>
</feature>
<evidence type="ECO:0000313" key="3">
    <source>
        <dbReference type="EMBL" id="GIY13375.1"/>
    </source>
</evidence>
<protein>
    <submittedName>
        <fullName evidence="3">Uncharacterized protein</fullName>
    </submittedName>
</protein>
<feature type="compositionally biased region" description="Basic and acidic residues" evidence="1">
    <location>
        <begin position="92"/>
        <end position="105"/>
    </location>
</feature>
<keyword evidence="2" id="KW-0472">Membrane</keyword>
<dbReference type="AlphaFoldDB" id="A0AAV4QVV1"/>
<keyword evidence="4" id="KW-1185">Reference proteome</keyword>
<reference evidence="3 4" key="1">
    <citation type="submission" date="2021-06" db="EMBL/GenBank/DDBJ databases">
        <title>Caerostris darwini draft genome.</title>
        <authorList>
            <person name="Kono N."/>
            <person name="Arakawa K."/>
        </authorList>
    </citation>
    <scope>NUCLEOTIDE SEQUENCE [LARGE SCALE GENOMIC DNA]</scope>
</reference>
<feature type="compositionally biased region" description="Basic residues" evidence="1">
    <location>
        <begin position="66"/>
        <end position="84"/>
    </location>
</feature>
<evidence type="ECO:0000256" key="1">
    <source>
        <dbReference type="SAM" id="MobiDB-lite"/>
    </source>
</evidence>
<evidence type="ECO:0000313" key="4">
    <source>
        <dbReference type="Proteomes" id="UP001054837"/>
    </source>
</evidence>
<organism evidence="3 4">
    <name type="scientific">Caerostris darwini</name>
    <dbReference type="NCBI Taxonomy" id="1538125"/>
    <lineage>
        <taxon>Eukaryota</taxon>
        <taxon>Metazoa</taxon>
        <taxon>Ecdysozoa</taxon>
        <taxon>Arthropoda</taxon>
        <taxon>Chelicerata</taxon>
        <taxon>Arachnida</taxon>
        <taxon>Araneae</taxon>
        <taxon>Araneomorphae</taxon>
        <taxon>Entelegynae</taxon>
        <taxon>Araneoidea</taxon>
        <taxon>Araneidae</taxon>
        <taxon>Caerostris</taxon>
    </lineage>
</organism>
<keyword evidence="2" id="KW-1133">Transmembrane helix</keyword>
<proteinExistence type="predicted"/>